<dbReference type="InterPro" id="IPR036388">
    <property type="entry name" value="WH-like_DNA-bd_sf"/>
</dbReference>
<dbReference type="InterPro" id="IPR016032">
    <property type="entry name" value="Sig_transdc_resp-reg_C-effctor"/>
</dbReference>
<accession>A0A7C0Y3H9</accession>
<dbReference type="InterPro" id="IPR011990">
    <property type="entry name" value="TPR-like_helical_dom_sf"/>
</dbReference>
<comment type="caution">
    <text evidence="2">The sequence shown here is derived from an EMBL/GenBank/DDBJ whole genome shotgun (WGS) entry which is preliminary data.</text>
</comment>
<feature type="domain" description="Bacterial transcriptional activator" evidence="1">
    <location>
        <begin position="940"/>
        <end position="1083"/>
    </location>
</feature>
<gene>
    <name evidence="2" type="ORF">ENG63_01660</name>
</gene>
<dbReference type="SUPFAM" id="SSF46894">
    <property type="entry name" value="C-terminal effector domain of the bipartite response regulators"/>
    <property type="match status" value="1"/>
</dbReference>
<dbReference type="SUPFAM" id="SSF52540">
    <property type="entry name" value="P-loop containing nucleoside triphosphate hydrolases"/>
    <property type="match status" value="1"/>
</dbReference>
<proteinExistence type="predicted"/>
<dbReference type="PANTHER" id="PTHR35807">
    <property type="entry name" value="TRANSCRIPTIONAL REGULATOR REDD-RELATED"/>
    <property type="match status" value="1"/>
</dbReference>
<dbReference type="AlphaFoldDB" id="A0A7C0Y3H9"/>
<dbReference type="GO" id="GO:0003677">
    <property type="term" value="F:DNA binding"/>
    <property type="evidence" value="ECO:0007669"/>
    <property type="project" value="InterPro"/>
</dbReference>
<dbReference type="Proteomes" id="UP000886289">
    <property type="component" value="Unassembled WGS sequence"/>
</dbReference>
<dbReference type="Pfam" id="PF03704">
    <property type="entry name" value="BTAD"/>
    <property type="match status" value="1"/>
</dbReference>
<reference evidence="2" key="1">
    <citation type="journal article" date="2020" name="mSystems">
        <title>Genome- and Community-Level Interaction Insights into Carbon Utilization and Element Cycling Functions of Hydrothermarchaeota in Hydrothermal Sediment.</title>
        <authorList>
            <person name="Zhou Z."/>
            <person name="Liu Y."/>
            <person name="Xu W."/>
            <person name="Pan J."/>
            <person name="Luo Z.H."/>
            <person name="Li M."/>
        </authorList>
    </citation>
    <scope>NUCLEOTIDE SEQUENCE [LARGE SCALE GENOMIC DNA]</scope>
    <source>
        <strain evidence="2">HyVt-233</strain>
    </source>
</reference>
<organism evidence="2">
    <name type="scientific">Desulfofervidus auxilii</name>
    <dbReference type="NCBI Taxonomy" id="1621989"/>
    <lineage>
        <taxon>Bacteria</taxon>
        <taxon>Pseudomonadati</taxon>
        <taxon>Thermodesulfobacteriota</taxon>
        <taxon>Candidatus Desulfofervidia</taxon>
        <taxon>Candidatus Desulfofervidales</taxon>
        <taxon>Candidatus Desulfofervidaceae</taxon>
        <taxon>Candidatus Desulfofervidus</taxon>
    </lineage>
</organism>
<dbReference type="InterPro" id="IPR059106">
    <property type="entry name" value="WHD_MalT"/>
</dbReference>
<dbReference type="InterPro" id="IPR051677">
    <property type="entry name" value="AfsR-DnrI-RedD_regulator"/>
</dbReference>
<evidence type="ECO:0000259" key="1">
    <source>
        <dbReference type="SMART" id="SM01043"/>
    </source>
</evidence>
<dbReference type="Gene3D" id="1.10.10.10">
    <property type="entry name" value="Winged helix-like DNA-binding domain superfamily/Winged helix DNA-binding domain"/>
    <property type="match status" value="1"/>
</dbReference>
<name>A0A7C0Y3H9_DESA2</name>
<dbReference type="Gene3D" id="3.40.50.300">
    <property type="entry name" value="P-loop containing nucleotide triphosphate hydrolases"/>
    <property type="match status" value="1"/>
</dbReference>
<protein>
    <recommendedName>
        <fullName evidence="1">Bacterial transcriptional activator domain-containing protein</fullName>
    </recommendedName>
</protein>
<dbReference type="SMART" id="SM00028">
    <property type="entry name" value="TPR"/>
    <property type="match status" value="4"/>
</dbReference>
<dbReference type="InterPro" id="IPR019734">
    <property type="entry name" value="TPR_rpt"/>
</dbReference>
<dbReference type="PANTHER" id="PTHR35807:SF2">
    <property type="entry name" value="TRANSCRIPTIONAL ACTIVATOR DOMAIN"/>
    <property type="match status" value="1"/>
</dbReference>
<dbReference type="Gene3D" id="1.25.40.10">
    <property type="entry name" value="Tetratricopeptide repeat domain"/>
    <property type="match status" value="2"/>
</dbReference>
<dbReference type="Pfam" id="PF25873">
    <property type="entry name" value="WHD_MalT"/>
    <property type="match status" value="1"/>
</dbReference>
<dbReference type="InterPro" id="IPR027417">
    <property type="entry name" value="P-loop_NTPase"/>
</dbReference>
<dbReference type="InterPro" id="IPR005158">
    <property type="entry name" value="BTAD"/>
</dbReference>
<dbReference type="EMBL" id="DRBS01000066">
    <property type="protein sequence ID" value="HDD43557.1"/>
    <property type="molecule type" value="Genomic_DNA"/>
</dbReference>
<evidence type="ECO:0000313" key="2">
    <source>
        <dbReference type="EMBL" id="HDD43557.1"/>
    </source>
</evidence>
<dbReference type="SMART" id="SM01043">
    <property type="entry name" value="BTAD"/>
    <property type="match status" value="1"/>
</dbReference>
<sequence length="1088" mass="126994">MLVNPTRITIPIISEKILHRERLIFLLKKGLEKKLITIVAGPGEGKTTLAIDFVNTFKLPTIWYSLTSSDSDLVRFINHLDYALCKTFQKYKQGTIAHYFSSITNISSQIDQLADVLAANFDKIVDDSLLIVLDDYHLIHSNSNVHFFLARLLEHCPKKIHFIIITRFPLHDVYAKFYLHQEILEITKDDLRFTLEETFLLFKKIFFSKLEKNKIEELTRICDGWIIALILLSKHLGKLDTESIPKKSLDKLYSYLGEEIFKKLPPTTQTVLLKTSILEEVTPELAQKLSGIPNAKDIIETFAKHYFLATRVAHDTYRYHHLLRLFLQSKLTQKEIKKLHLKAASYYQTKKNNFIAIHHILKANCLKKAAHLLEKEGWNLLITGQYESLESILKNFSSEDFQNNPWLLYFKTWLDRWEKPKKAIQEFKKAINLFKQKKNNKGVVVSILAYVEVALMAGNISLRLSKLIDQVAQIVEQKKVKFPSYLLPYILLSTASVRIFCNGNFQHGLELAETAYKSALENENLYVQLKSLLLQGFAHYYMGEIENASNILKKLLNLIEKDSVPLDIRFYIFHLGGMIYRLKGDIKKAKIFLDKSLKIIKQLKAESLYPFVFETIITVHIIQHEYFNAKQKILELKNIGEYTQNMWVLTLVQINLVCLYLLTKSKEALNLIPYLLKIAKKAGREYFFILAKVLAIATYSEMGKKEKAIRLFKNTLLKAQKMKAKYLVCLLYSEAAKLYFDLGKKSLFIKYLQNFLELIKNNPYRYFYNYRENLYAFIAYQSINQGIYPEVGENIIIILLGRNANKALSPYLKEARPEVKEKLKKLIKKAFKHSAPLLFIKTLGDFKVKVGNKTIVQWESQKAKTLLKILVTRGEKPVPIDVIMEDLWPEANWESVKENFKITLKRLRRSLEPDLPSRISSSYICLKSNCLYLDPEKVIVDAWEFKRKAKSLQKKKMFTQDDLKEVESIIKIYKETFLPQDLYNEWASGEREYLRKIYIKLLEIAVSLTKNLNLYEKTIFYLELLIAEDSFNQKLYEELMNYYLEIGLYNKAIELFKNFKKLFETELGIPPGKKMIELYQKALTLISH</sequence>
<dbReference type="GO" id="GO:0006355">
    <property type="term" value="P:regulation of DNA-templated transcription"/>
    <property type="evidence" value="ECO:0007669"/>
    <property type="project" value="InterPro"/>
</dbReference>
<dbReference type="SUPFAM" id="SSF48452">
    <property type="entry name" value="TPR-like"/>
    <property type="match status" value="3"/>
</dbReference>